<dbReference type="PROSITE" id="PS51257">
    <property type="entry name" value="PROKAR_LIPOPROTEIN"/>
    <property type="match status" value="1"/>
</dbReference>
<dbReference type="PANTHER" id="PTHR30383">
    <property type="entry name" value="THIOESTERASE 1/PROTEASE 1/LYSOPHOSPHOLIPASE L1"/>
    <property type="match status" value="1"/>
</dbReference>
<dbReference type="InterPro" id="IPR036514">
    <property type="entry name" value="SGNH_hydro_sf"/>
</dbReference>
<evidence type="ECO:0000313" key="3">
    <source>
        <dbReference type="Proteomes" id="UP000225997"/>
    </source>
</evidence>
<dbReference type="Pfam" id="PF13472">
    <property type="entry name" value="Lipase_GDSL_2"/>
    <property type="match status" value="1"/>
</dbReference>
<organism evidence="2 3">
    <name type="scientific">Bacillus toyonensis</name>
    <dbReference type="NCBI Taxonomy" id="155322"/>
    <lineage>
        <taxon>Bacteria</taxon>
        <taxon>Bacillati</taxon>
        <taxon>Bacillota</taxon>
        <taxon>Bacilli</taxon>
        <taxon>Bacillales</taxon>
        <taxon>Bacillaceae</taxon>
        <taxon>Bacillus</taxon>
        <taxon>Bacillus cereus group</taxon>
    </lineage>
</organism>
<feature type="domain" description="SGNH hydrolase-type esterase" evidence="1">
    <location>
        <begin position="66"/>
        <end position="214"/>
    </location>
</feature>
<evidence type="ECO:0000259" key="1">
    <source>
        <dbReference type="Pfam" id="PF13472"/>
    </source>
</evidence>
<dbReference type="AlphaFoldDB" id="A0A2C4RA78"/>
<sequence length="226" mass="25538">MIKKIITIPLIGIIALSACGNPDSQRDITSPVFKIDSASTTFEKDHISSSKIDTSTFKSIFKSSVFLGDSITDGLHDIDILDEENIVSGIGKSIGDAQQNIERVVNQKPKNIFILLGLCNLSETKDSAITQYSQLIQKIKEKLPDTKINILSITPVTPERIQKEERYKNINDFNEGFKVLAKKEQVNFIDLSPIFKDNPDLYVNDGIHFKPEFYSIWLEYLKNQLK</sequence>
<proteinExistence type="predicted"/>
<reference evidence="2 3" key="1">
    <citation type="submission" date="2017-09" db="EMBL/GenBank/DDBJ databases">
        <title>Large-scale bioinformatics analysis of Bacillus genomes uncovers conserved roles of natural products in bacterial physiology.</title>
        <authorList>
            <consortium name="Agbiome Team Llc"/>
            <person name="Bleich R.M."/>
            <person name="Grubbs K.J."/>
            <person name="Santa Maria K.C."/>
            <person name="Allen S.E."/>
            <person name="Farag S."/>
            <person name="Shank E.A."/>
            <person name="Bowers A."/>
        </authorList>
    </citation>
    <scope>NUCLEOTIDE SEQUENCE [LARGE SCALE GENOMIC DNA]</scope>
    <source>
        <strain evidence="2 3">AFS044250</strain>
    </source>
</reference>
<gene>
    <name evidence="2" type="ORF">COF40_02775</name>
</gene>
<dbReference type="RefSeq" id="WP_100060692.1">
    <property type="nucleotide sequence ID" value="NZ_NUSQ01000011.1"/>
</dbReference>
<dbReference type="SUPFAM" id="SSF52266">
    <property type="entry name" value="SGNH hydrolase"/>
    <property type="match status" value="1"/>
</dbReference>
<evidence type="ECO:0000313" key="2">
    <source>
        <dbReference type="EMBL" id="PHD74207.1"/>
    </source>
</evidence>
<dbReference type="Gene3D" id="3.40.50.1110">
    <property type="entry name" value="SGNH hydrolase"/>
    <property type="match status" value="1"/>
</dbReference>
<protein>
    <recommendedName>
        <fullName evidence="1">SGNH hydrolase-type esterase domain-containing protein</fullName>
    </recommendedName>
</protein>
<dbReference type="InterPro" id="IPR013830">
    <property type="entry name" value="SGNH_hydro"/>
</dbReference>
<comment type="caution">
    <text evidence="2">The sequence shown here is derived from an EMBL/GenBank/DDBJ whole genome shotgun (WGS) entry which is preliminary data.</text>
</comment>
<dbReference type="EMBL" id="NUSQ01000011">
    <property type="protein sequence ID" value="PHD74207.1"/>
    <property type="molecule type" value="Genomic_DNA"/>
</dbReference>
<accession>A0A2C4RA78</accession>
<name>A0A2C4RA78_9BACI</name>
<dbReference type="InterPro" id="IPR051532">
    <property type="entry name" value="Ester_Hydrolysis_Enzymes"/>
</dbReference>
<dbReference type="Proteomes" id="UP000225997">
    <property type="component" value="Unassembled WGS sequence"/>
</dbReference>